<feature type="domain" description="G-patch" evidence="7">
    <location>
        <begin position="351"/>
        <end position="398"/>
    </location>
</feature>
<dbReference type="InterPro" id="IPR040169">
    <property type="entry name" value="SUGP1/2"/>
</dbReference>
<evidence type="ECO:0000256" key="4">
    <source>
        <dbReference type="ARBA" id="ARBA00023242"/>
    </source>
</evidence>
<dbReference type="SUPFAM" id="SSF109905">
    <property type="entry name" value="Surp module (SWAP domain)"/>
    <property type="match status" value="1"/>
</dbReference>
<accession>A0A1U8AIS5</accession>
<dbReference type="PANTHER" id="PTHR23340:SF0">
    <property type="entry name" value="SURP AND G-PATCH DOMAIN-CONTAINING PROTEIN 1 ISOFORM X1"/>
    <property type="match status" value="1"/>
</dbReference>
<dbReference type="OMA" id="YYEYQLS"/>
<feature type="compositionally biased region" description="Low complexity" evidence="5">
    <location>
        <begin position="207"/>
        <end position="233"/>
    </location>
</feature>
<dbReference type="SMART" id="SM00648">
    <property type="entry name" value="SWAP"/>
    <property type="match status" value="1"/>
</dbReference>
<name>A0A1U8AIS5_NELNU</name>
<dbReference type="GO" id="GO:0005654">
    <property type="term" value="C:nucleoplasm"/>
    <property type="evidence" value="ECO:0000318"/>
    <property type="project" value="GO_Central"/>
</dbReference>
<dbReference type="RefSeq" id="XP_010265784.1">
    <property type="nucleotide sequence ID" value="XM_010267482.2"/>
</dbReference>
<evidence type="ECO:0000256" key="5">
    <source>
        <dbReference type="SAM" id="MobiDB-lite"/>
    </source>
</evidence>
<keyword evidence="2" id="KW-0507">mRNA processing</keyword>
<comment type="subcellular location">
    <subcellularLocation>
        <location evidence="1">Nucleus</location>
    </subcellularLocation>
</comment>
<organism evidence="8 9">
    <name type="scientific">Nelumbo nucifera</name>
    <name type="common">Sacred lotus</name>
    <dbReference type="NCBI Taxonomy" id="4432"/>
    <lineage>
        <taxon>Eukaryota</taxon>
        <taxon>Viridiplantae</taxon>
        <taxon>Streptophyta</taxon>
        <taxon>Embryophyta</taxon>
        <taxon>Tracheophyta</taxon>
        <taxon>Spermatophyta</taxon>
        <taxon>Magnoliopsida</taxon>
        <taxon>Proteales</taxon>
        <taxon>Nelumbonaceae</taxon>
        <taxon>Nelumbo</taxon>
    </lineage>
</organism>
<dbReference type="Pfam" id="PF01805">
    <property type="entry name" value="Surp"/>
    <property type="match status" value="1"/>
</dbReference>
<dbReference type="InterPro" id="IPR000061">
    <property type="entry name" value="Surp"/>
</dbReference>
<evidence type="ECO:0000313" key="10">
    <source>
        <dbReference type="RefSeq" id="XP_010265784.1"/>
    </source>
</evidence>
<evidence type="ECO:0000256" key="2">
    <source>
        <dbReference type="ARBA" id="ARBA00022664"/>
    </source>
</evidence>
<dbReference type="Gene3D" id="1.10.10.790">
    <property type="entry name" value="Surp module"/>
    <property type="match status" value="1"/>
</dbReference>
<feature type="region of interest" description="Disordered" evidence="5">
    <location>
        <begin position="284"/>
        <end position="309"/>
    </location>
</feature>
<dbReference type="GO" id="GO:0008380">
    <property type="term" value="P:RNA splicing"/>
    <property type="evidence" value="ECO:0007669"/>
    <property type="project" value="UniProtKB-KW"/>
</dbReference>
<dbReference type="PANTHER" id="PTHR23340">
    <property type="entry name" value="ARGININE/SERINE RICH SPLICING FACTOR SF4/14"/>
    <property type="match status" value="1"/>
</dbReference>
<dbReference type="GeneID" id="104603454"/>
<evidence type="ECO:0000259" key="7">
    <source>
        <dbReference type="PROSITE" id="PS50174"/>
    </source>
</evidence>
<evidence type="ECO:0000313" key="9">
    <source>
        <dbReference type="RefSeq" id="XP_010265783.1"/>
    </source>
</evidence>
<gene>
    <name evidence="9 10" type="primary">LOC104603454</name>
</gene>
<evidence type="ECO:0000256" key="3">
    <source>
        <dbReference type="ARBA" id="ARBA00023187"/>
    </source>
</evidence>
<reference evidence="9 10" key="1">
    <citation type="submission" date="2025-04" db="UniProtKB">
        <authorList>
            <consortium name="RefSeq"/>
        </authorList>
    </citation>
    <scope>IDENTIFICATION</scope>
</reference>
<dbReference type="Pfam" id="PF01585">
    <property type="entry name" value="G-patch"/>
    <property type="match status" value="1"/>
</dbReference>
<dbReference type="PROSITE" id="PS50128">
    <property type="entry name" value="SURP"/>
    <property type="match status" value="1"/>
</dbReference>
<dbReference type="PROSITE" id="PS50174">
    <property type="entry name" value="G_PATCH"/>
    <property type="match status" value="1"/>
</dbReference>
<dbReference type="Proteomes" id="UP000189703">
    <property type="component" value="Unplaced"/>
</dbReference>
<feature type="region of interest" description="Disordered" evidence="5">
    <location>
        <begin position="23"/>
        <end position="81"/>
    </location>
</feature>
<dbReference type="KEGG" id="nnu:104603454"/>
<dbReference type="GO" id="GO:0003723">
    <property type="term" value="F:RNA binding"/>
    <property type="evidence" value="ECO:0000318"/>
    <property type="project" value="GO_Central"/>
</dbReference>
<dbReference type="InterPro" id="IPR035967">
    <property type="entry name" value="SWAP/Surp_sf"/>
</dbReference>
<evidence type="ECO:0000256" key="1">
    <source>
        <dbReference type="ARBA" id="ARBA00004123"/>
    </source>
</evidence>
<keyword evidence="4" id="KW-0539">Nucleus</keyword>
<dbReference type="AlphaFoldDB" id="A0A1U8AIS5"/>
<protein>
    <submittedName>
        <fullName evidence="9 10">SURP and G-patch domain-containing protein 1-like protein</fullName>
    </submittedName>
</protein>
<dbReference type="OrthoDB" id="4822at2759"/>
<dbReference type="GO" id="GO:0006397">
    <property type="term" value="P:mRNA processing"/>
    <property type="evidence" value="ECO:0007669"/>
    <property type="project" value="UniProtKB-KW"/>
</dbReference>
<sequence length="434" mass="47255">MDKNVASSLFVNDGSFMERFKQLQQEKEKEAALEQSKSGTSACASGNLKANPPISKMVLDSKANDARRATPSGSGGKLAFSLKQKSKLAAAPVRLCADEDEEGDAGYGSADGSVKRQKLAQPDASEWPAEQEGVAPPSPSDPAVEKVADKLASFVAKNGRQFEHITRQRNPGDTPFKFLFDVSCADYKYYEYRLMEEEKALAQTRDSQSSCSASTISSASRASSSQRSHQQHSNYQIPASALYEANANRPIQSASAGRTIYGESSASTATDPIAMMEFYMKKAAHEERRRQPKQSMDEMPPPASLQAPVKKGHHMGDFIPREELEKFLSSCNDAAAQKATKEAAEKAKIQADNVGHKLLSKMGWKEGEGLGSSKSGIADPIIAGNVKSNNLGVGAAQPGEVTADDDIYEQYKKRMMLGYRYRPNPLNNPRKAYY</sequence>
<dbReference type="STRING" id="4432.A0A1U8AIS5"/>
<dbReference type="eggNOG" id="KOG0965">
    <property type="taxonomic scope" value="Eukaryota"/>
</dbReference>
<evidence type="ECO:0000313" key="8">
    <source>
        <dbReference type="Proteomes" id="UP000189703"/>
    </source>
</evidence>
<dbReference type="InterPro" id="IPR000467">
    <property type="entry name" value="G_patch_dom"/>
</dbReference>
<proteinExistence type="predicted"/>
<feature type="region of interest" description="Disordered" evidence="5">
    <location>
        <begin position="100"/>
        <end position="143"/>
    </location>
</feature>
<keyword evidence="3" id="KW-0508">mRNA splicing</keyword>
<evidence type="ECO:0000259" key="6">
    <source>
        <dbReference type="PROSITE" id="PS50128"/>
    </source>
</evidence>
<dbReference type="RefSeq" id="XP_010265783.1">
    <property type="nucleotide sequence ID" value="XM_010267481.2"/>
</dbReference>
<keyword evidence="8" id="KW-1185">Reference proteome</keyword>
<feature type="compositionally biased region" description="Basic and acidic residues" evidence="5">
    <location>
        <begin position="23"/>
        <end position="32"/>
    </location>
</feature>
<feature type="domain" description="SURP motif" evidence="6">
    <location>
        <begin position="147"/>
        <end position="190"/>
    </location>
</feature>
<feature type="region of interest" description="Disordered" evidence="5">
    <location>
        <begin position="204"/>
        <end position="234"/>
    </location>
</feature>
<dbReference type="SMART" id="SM00443">
    <property type="entry name" value="G_patch"/>
    <property type="match status" value="1"/>
</dbReference>